<dbReference type="Proteomes" id="UP000461670">
    <property type="component" value="Unassembled WGS sequence"/>
</dbReference>
<evidence type="ECO:0000256" key="1">
    <source>
        <dbReference type="SAM" id="MobiDB-lite"/>
    </source>
</evidence>
<sequence length="238" mass="24952">MAGRGHLRDAHHAGRLRRAGDGFHGIGGGLAVAAQWRSTGRAVQCRADRHGRGVAVAGAVGRPHRKAGRHPAVPGHRGGRHAGVSVRWRSSAARLAACNHRCRHRRHAGERRGDHRRILVAEMAQHLRRLAGHGLSDRGHAGRAHGRMAAGAARLAFGVRVWRCGNGIDDPPGAVALAGVRRLPARAPAGGGAAAHQSPHAPDGPRAAGRATASPGGPRRHAAMRSRPCSPRAWPGPR</sequence>
<protein>
    <submittedName>
        <fullName evidence="2">Uncharacterized protein</fullName>
    </submittedName>
</protein>
<reference evidence="3" key="1">
    <citation type="journal article" date="2020" name="MBio">
        <title>Horizontal gene transfer to a defensive symbiont with a reduced genome amongst a multipartite beetle microbiome.</title>
        <authorList>
            <person name="Waterworth S.C."/>
            <person name="Florez L.V."/>
            <person name="Rees E.R."/>
            <person name="Hertweck C."/>
            <person name="Kaltenpoth M."/>
            <person name="Kwan J.C."/>
        </authorList>
    </citation>
    <scope>NUCLEOTIDE SEQUENCE [LARGE SCALE GENOMIC DNA]</scope>
</reference>
<accession>A0A7V8JS33</accession>
<proteinExistence type="predicted"/>
<gene>
    <name evidence="2" type="ORF">GAK30_00180</name>
</gene>
<feature type="region of interest" description="Disordered" evidence="1">
    <location>
        <begin position="186"/>
        <end position="238"/>
    </location>
</feature>
<organism evidence="2 3">
    <name type="scientific">Paracidovorax wautersii</name>
    <dbReference type="NCBI Taxonomy" id="1177982"/>
    <lineage>
        <taxon>Bacteria</taxon>
        <taxon>Pseudomonadati</taxon>
        <taxon>Pseudomonadota</taxon>
        <taxon>Betaproteobacteria</taxon>
        <taxon>Burkholderiales</taxon>
        <taxon>Comamonadaceae</taxon>
        <taxon>Paracidovorax</taxon>
    </lineage>
</organism>
<evidence type="ECO:0000313" key="3">
    <source>
        <dbReference type="Proteomes" id="UP000461670"/>
    </source>
</evidence>
<dbReference type="EMBL" id="WNDQ01000002">
    <property type="protein sequence ID" value="KAF1023814.1"/>
    <property type="molecule type" value="Genomic_DNA"/>
</dbReference>
<evidence type="ECO:0000313" key="2">
    <source>
        <dbReference type="EMBL" id="KAF1023814.1"/>
    </source>
</evidence>
<feature type="region of interest" description="Disordered" evidence="1">
    <location>
        <begin position="62"/>
        <end position="82"/>
    </location>
</feature>
<name>A0A7V8JS33_9BURK</name>
<comment type="caution">
    <text evidence="2">The sequence shown here is derived from an EMBL/GenBank/DDBJ whole genome shotgun (WGS) entry which is preliminary data.</text>
</comment>
<dbReference type="AlphaFoldDB" id="A0A7V8JS33"/>